<protein>
    <submittedName>
        <fullName evidence="1">Uncharacterized protein</fullName>
    </submittedName>
</protein>
<dbReference type="Proteomes" id="UP000006873">
    <property type="component" value="Chromosome"/>
</dbReference>
<dbReference type="EMBL" id="CP002273">
    <property type="protein sequence ID" value="ADO37596.1"/>
    <property type="molecule type" value="Genomic_DNA"/>
</dbReference>
<evidence type="ECO:0000313" key="2">
    <source>
        <dbReference type="Proteomes" id="UP000006873"/>
    </source>
</evidence>
<evidence type="ECO:0000313" key="1">
    <source>
        <dbReference type="EMBL" id="ADO37596.1"/>
    </source>
</evidence>
<dbReference type="HOGENOM" id="CLU_3309921_0_0_9"/>
<name>E3GNA1_9FIRM</name>
<gene>
    <name evidence="1" type="ordered locus">ELI_2615</name>
</gene>
<reference key="1">
    <citation type="submission" date="2010-09" db="EMBL/GenBank/DDBJ databases">
        <authorList>
            <person name="Roh H."/>
            <person name="Ko H.-J."/>
            <person name="Kim D."/>
            <person name="Choi D.G."/>
            <person name="Park S."/>
            <person name="Kim S."/>
            <person name="Kim K.H."/>
            <person name="Chang I.S."/>
            <person name="Choi I.-G."/>
        </authorList>
    </citation>
    <scope>NUCLEOTIDE SEQUENCE</scope>
    <source>
        <strain>KIST612</strain>
    </source>
</reference>
<keyword evidence="2" id="KW-1185">Reference proteome</keyword>
<proteinExistence type="predicted"/>
<dbReference type="KEGG" id="elm:ELI_2615"/>
<sequence>MQIHFSKKLLANRKHAILIIKQTIVIIDLFTKSNVFLPK</sequence>
<accession>E3GNA1</accession>
<dbReference type="AlphaFoldDB" id="E3GNA1"/>
<reference evidence="1 2" key="2">
    <citation type="journal article" date="2011" name="J. Bacteriol.">
        <title>Complete genome sequence of a carbon monoxide-utilizing acetogen, Eubacterium limosum KIST612.</title>
        <authorList>
            <person name="Roh H."/>
            <person name="Ko H.J."/>
            <person name="Kim D."/>
            <person name="Choi D.G."/>
            <person name="Park S."/>
            <person name="Kim S."/>
            <person name="Chang I.S."/>
            <person name="Choi I.G."/>
        </authorList>
    </citation>
    <scope>NUCLEOTIDE SEQUENCE [LARGE SCALE GENOMIC DNA]</scope>
    <source>
        <strain evidence="1 2">KIST612</strain>
    </source>
</reference>
<organism evidence="1 2">
    <name type="scientific">Eubacterium callanderi</name>
    <dbReference type="NCBI Taxonomy" id="53442"/>
    <lineage>
        <taxon>Bacteria</taxon>
        <taxon>Bacillati</taxon>
        <taxon>Bacillota</taxon>
        <taxon>Clostridia</taxon>
        <taxon>Eubacteriales</taxon>
        <taxon>Eubacteriaceae</taxon>
        <taxon>Eubacterium</taxon>
    </lineage>
</organism>